<gene>
    <name evidence="1" type="ORF">Pc19g00250</name>
    <name evidence="1" type="ORF">PCH_Pc19g00250</name>
</gene>
<evidence type="ECO:0000313" key="1">
    <source>
        <dbReference type="EMBL" id="CAP79441.1"/>
    </source>
</evidence>
<dbReference type="Proteomes" id="UP000000724">
    <property type="component" value="Contig Pc00c19"/>
</dbReference>
<dbReference type="AlphaFoldDB" id="B6HD18"/>
<keyword evidence="2" id="KW-1185">Reference proteome</keyword>
<dbReference type="HOGENOM" id="CLU_2146707_0_0_1"/>
<sequence length="112" mass="12601">MELRELGDYYLNATGMMIYEKACKISGRTDRRVEIAATRNGSLLYVSMDTTPGALTTAVLYGLDLALFNEEYIRERGFSVTKFGYLQWKYFETGLTVPISISTSLLIFNSSA</sequence>
<accession>B6HD18</accession>
<name>B6HD18_PENRW</name>
<proteinExistence type="predicted"/>
<dbReference type="EMBL" id="AM920434">
    <property type="protein sequence ID" value="CAP79441.1"/>
    <property type="molecule type" value="Genomic_DNA"/>
</dbReference>
<organism evidence="1 2">
    <name type="scientific">Penicillium rubens (strain ATCC 28089 / DSM 1075 / NRRL 1951 / Wisconsin 54-1255)</name>
    <name type="common">Penicillium chrysogenum</name>
    <dbReference type="NCBI Taxonomy" id="500485"/>
    <lineage>
        <taxon>Eukaryota</taxon>
        <taxon>Fungi</taxon>
        <taxon>Dikarya</taxon>
        <taxon>Ascomycota</taxon>
        <taxon>Pezizomycotina</taxon>
        <taxon>Eurotiomycetes</taxon>
        <taxon>Eurotiomycetidae</taxon>
        <taxon>Eurotiales</taxon>
        <taxon>Aspergillaceae</taxon>
        <taxon>Penicillium</taxon>
        <taxon>Penicillium chrysogenum species complex</taxon>
    </lineage>
</organism>
<evidence type="ECO:0000313" key="2">
    <source>
        <dbReference type="Proteomes" id="UP000000724"/>
    </source>
</evidence>
<protein>
    <submittedName>
        <fullName evidence="1">Uncharacterized protein</fullName>
    </submittedName>
</protein>
<dbReference type="VEuPathDB" id="FungiDB:PCH_Pc19g00250"/>
<reference evidence="1 2" key="1">
    <citation type="journal article" date="2008" name="Nat. Biotechnol.">
        <title>Genome sequencing and analysis of the filamentous fungus Penicillium chrysogenum.</title>
        <authorList>
            <person name="van den Berg M.A."/>
            <person name="Albang R."/>
            <person name="Albermann K."/>
            <person name="Badger J.H."/>
            <person name="Daran J.-M."/>
            <person name="Driessen A.J.M."/>
            <person name="Garcia-Estrada C."/>
            <person name="Fedorova N.D."/>
            <person name="Harris D.M."/>
            <person name="Heijne W.H.M."/>
            <person name="Joardar V.S."/>
            <person name="Kiel J.A.K.W."/>
            <person name="Kovalchuk A."/>
            <person name="Martin J.F."/>
            <person name="Nierman W.C."/>
            <person name="Nijland J.G."/>
            <person name="Pronk J.T."/>
            <person name="Roubos J.A."/>
            <person name="van der Klei I.J."/>
            <person name="van Peij N.N.M.E."/>
            <person name="Veenhuis M."/>
            <person name="von Doehren H."/>
            <person name="Wagner C."/>
            <person name="Wortman J.R."/>
            <person name="Bovenberg R.A.L."/>
        </authorList>
    </citation>
    <scope>NUCLEOTIDE SEQUENCE [LARGE SCALE GENOMIC DNA]</scope>
    <source>
        <strain evidence="2">ATCC 28089 / DSM 1075 / NRRL 1951 / Wisconsin 54-1255</strain>
    </source>
</reference>